<proteinExistence type="predicted"/>
<feature type="domain" description="Transposase DDE" evidence="1">
    <location>
        <begin position="27"/>
        <end position="83"/>
    </location>
</feature>
<protein>
    <recommendedName>
        <fullName evidence="1">Transposase DDE domain-containing protein</fullName>
    </recommendedName>
</protein>
<evidence type="ECO:0000259" key="1">
    <source>
        <dbReference type="Pfam" id="PF13751"/>
    </source>
</evidence>
<dbReference type="GeneID" id="87595812"/>
<comment type="caution">
    <text evidence="2">The sequence shown here is derived from an EMBL/GenBank/DDBJ whole genome shotgun (WGS) entry which is preliminary data.</text>
</comment>
<dbReference type="InterPro" id="IPR025668">
    <property type="entry name" value="Tnp_DDE_dom"/>
</dbReference>
<organism evidence="2">
    <name type="scientific">Halalkalibacterium halodurans</name>
    <name type="common">Bacillus halodurans</name>
    <dbReference type="NCBI Taxonomy" id="86665"/>
    <lineage>
        <taxon>Bacteria</taxon>
        <taxon>Bacillati</taxon>
        <taxon>Bacillota</taxon>
        <taxon>Bacilli</taxon>
        <taxon>Bacillales</taxon>
        <taxon>Bacillaceae</taxon>
        <taxon>Halalkalibacterium (ex Joshi et al. 2022)</taxon>
    </lineage>
</organism>
<evidence type="ECO:0000313" key="2">
    <source>
        <dbReference type="EMBL" id="KOO36858.1"/>
    </source>
</evidence>
<sequence>MNYTVLKLLLFPQASRDFGHEYGSGRCGFKRTFHGAKCEDGSGCPFRPQCTEAKEGNQMKILVNESWEQQRKKIQQLLSDEKTGKESMVSVKWT</sequence>
<accession>A0A0M0KEL4</accession>
<dbReference type="AlphaFoldDB" id="A0A0M0KEL4"/>
<reference evidence="2" key="1">
    <citation type="submission" date="2015-08" db="EMBL/GenBank/DDBJ databases">
        <title>Complete DNA Sequence of Pseudomonas syringae pv. actinidiae, the Causal Agent of Kiwifruit Canker Disease.</title>
        <authorList>
            <person name="Rikkerink E.H.A."/>
            <person name="Fineran P.C."/>
        </authorList>
    </citation>
    <scope>NUCLEOTIDE SEQUENCE</scope>
    <source>
        <strain evidence="2">DSM 13666</strain>
    </source>
</reference>
<dbReference type="RefSeq" id="WP_041820105.1">
    <property type="nucleotide sequence ID" value="NZ_CP040441.1"/>
</dbReference>
<dbReference type="Pfam" id="PF13751">
    <property type="entry name" value="DDE_Tnp_1_6"/>
    <property type="match status" value="1"/>
</dbReference>
<dbReference type="EMBL" id="LILD01000003">
    <property type="protein sequence ID" value="KOO36858.1"/>
    <property type="molecule type" value="Genomic_DNA"/>
</dbReference>
<gene>
    <name evidence="2" type="ORF">AMD02_15760</name>
</gene>
<name>A0A0M0KEL4_ALKHA</name>